<organism evidence="11 12">
    <name type="scientific">Crassostrea virginica</name>
    <name type="common">Eastern oyster</name>
    <dbReference type="NCBI Taxonomy" id="6565"/>
    <lineage>
        <taxon>Eukaryota</taxon>
        <taxon>Metazoa</taxon>
        <taxon>Spiralia</taxon>
        <taxon>Lophotrochozoa</taxon>
        <taxon>Mollusca</taxon>
        <taxon>Bivalvia</taxon>
        <taxon>Autobranchia</taxon>
        <taxon>Pteriomorphia</taxon>
        <taxon>Ostreida</taxon>
        <taxon>Ostreoidea</taxon>
        <taxon>Ostreidae</taxon>
        <taxon>Crassostrea</taxon>
    </lineage>
</organism>
<evidence type="ECO:0000256" key="1">
    <source>
        <dbReference type="ARBA" id="ARBA00000423"/>
    </source>
</evidence>
<keyword evidence="6 9" id="KW-0645">Protease</keyword>
<dbReference type="GO" id="GO:0043418">
    <property type="term" value="P:homocysteine catabolic process"/>
    <property type="evidence" value="ECO:0007669"/>
    <property type="project" value="TreeGrafter"/>
</dbReference>
<keyword evidence="7 9" id="KW-0378">Hydrolase</keyword>
<keyword evidence="5 9" id="KW-0963">Cytoplasm</keyword>
<dbReference type="Pfam" id="PF03051">
    <property type="entry name" value="Peptidase_C1_2"/>
    <property type="match status" value="1"/>
</dbReference>
<dbReference type="PANTHER" id="PTHR10363">
    <property type="entry name" value="BLEOMYCIN HYDROLASE"/>
    <property type="match status" value="1"/>
</dbReference>
<evidence type="ECO:0000256" key="8">
    <source>
        <dbReference type="ARBA" id="ARBA00022807"/>
    </source>
</evidence>
<dbReference type="GO" id="GO:0005737">
    <property type="term" value="C:cytoplasm"/>
    <property type="evidence" value="ECO:0007669"/>
    <property type="project" value="UniProtKB-SubCell"/>
</dbReference>
<dbReference type="RefSeq" id="XP_022286253.1">
    <property type="nucleotide sequence ID" value="XM_022430545.1"/>
</dbReference>
<protein>
    <recommendedName>
        <fullName evidence="4 9">Bleomycin hydrolase</fullName>
        <ecNumber evidence="3 9">3.4.22.40</ecNumber>
    </recommendedName>
</protein>
<evidence type="ECO:0000256" key="9">
    <source>
        <dbReference type="PIRNR" id="PIRNR005700"/>
    </source>
</evidence>
<dbReference type="AlphaFoldDB" id="A0A8B8A6F9"/>
<evidence type="ECO:0000313" key="12">
    <source>
        <dbReference type="RefSeq" id="XP_022286253.1"/>
    </source>
</evidence>
<dbReference type="PROSITE" id="PS00139">
    <property type="entry name" value="THIOL_PROTEASE_CYS"/>
    <property type="match status" value="1"/>
</dbReference>
<dbReference type="Proteomes" id="UP000694844">
    <property type="component" value="Chromosome 5"/>
</dbReference>
<keyword evidence="8 9" id="KW-0788">Thiol protease</keyword>
<comment type="catalytic activity">
    <reaction evidence="1 9">
        <text>Inactivates bleomycin B2 (a cytotoxic glycometallopeptide) by hydrolysis of a carboxyamide bond of beta-aminoalanine, but also shows general aminopeptidase activity. The specificity varies somewhat with source, but amino acid arylamides of Met, Leu and Ala are preferred.</text>
        <dbReference type="EC" id="3.4.22.40"/>
    </reaction>
</comment>
<dbReference type="Gene3D" id="3.90.70.10">
    <property type="entry name" value="Cysteine proteinases"/>
    <property type="match status" value="1"/>
</dbReference>
<dbReference type="EC" id="3.4.22.40" evidence="3 9"/>
<evidence type="ECO:0000256" key="4">
    <source>
        <dbReference type="ARBA" id="ARBA00022227"/>
    </source>
</evidence>
<name>A0A8B8A6F9_CRAVI</name>
<dbReference type="GO" id="GO:0006508">
    <property type="term" value="P:proteolysis"/>
    <property type="evidence" value="ECO:0007669"/>
    <property type="project" value="UniProtKB-KW"/>
</dbReference>
<reference evidence="12" key="1">
    <citation type="submission" date="2025-08" db="UniProtKB">
        <authorList>
            <consortium name="RefSeq"/>
        </authorList>
    </citation>
    <scope>IDENTIFICATION</scope>
    <source>
        <tissue evidence="12">Whole sample</tissue>
    </source>
</reference>
<evidence type="ECO:0000256" key="3">
    <source>
        <dbReference type="ARBA" id="ARBA00012465"/>
    </source>
</evidence>
<dbReference type="PANTHER" id="PTHR10363:SF2">
    <property type="entry name" value="BLEOMYCIN HYDROLASE"/>
    <property type="match status" value="1"/>
</dbReference>
<dbReference type="GO" id="GO:0070005">
    <property type="term" value="F:cysteine-type aminopeptidase activity"/>
    <property type="evidence" value="ECO:0007669"/>
    <property type="project" value="InterPro"/>
</dbReference>
<proteinExistence type="inferred from homology"/>
<sequence length="458" mass="52667">MTTNCGGIPENALQEMESKFSADPKNKLAQNACFATNPKQLMRNHSKFNKQLHVFSYKVPTECKPMTNQKASGRCWIFACLNAMRCSSLSQFDCDDFEFSQNYLYFWDKLERCNYNLDTYIECAKRGEKFDGRLVSHLLTAPSEDGGQWDMLVNLVEKYGVVPKVCFKDAQSATESRVLCGIINNKMREFCKRLHTMVFDKVSEEEIQKEKSAMLQQIYTILSICLGTPPKTITWEYYDMRKNYKSIGPISPLEFYRERIKPNFDMEEKFCIVNDPRSKNPYNRLYTVEYLNNMSGGRRVLYINQPIEVLKKLTIKSLADGKPVWFGCDVGKYNSIKPEGVLDLEVLDYNLVFGFSGLGLDKGDRLNYGESLMTHAMLITGLNMVKGSEEAEKWRIENSWGDSDGDKGYLVMSDDWFSEFVYEVVIDKKYLTEEILAITKQEPVVLPAWDPMGALAKL</sequence>
<dbReference type="FunFam" id="3.90.70.10:FF:000021">
    <property type="entry name" value="Bleomycin hydrolase"/>
    <property type="match status" value="1"/>
</dbReference>
<dbReference type="KEGG" id="cvn:111099156"/>
<feature type="active site" evidence="10">
    <location>
        <position position="375"/>
    </location>
</feature>
<feature type="active site" evidence="10">
    <location>
        <position position="75"/>
    </location>
</feature>
<dbReference type="CDD" id="cd00585">
    <property type="entry name" value="Peptidase_C1B"/>
    <property type="match status" value="1"/>
</dbReference>
<dbReference type="GO" id="GO:0009636">
    <property type="term" value="P:response to toxic substance"/>
    <property type="evidence" value="ECO:0007669"/>
    <property type="project" value="TreeGrafter"/>
</dbReference>
<dbReference type="InterPro" id="IPR038765">
    <property type="entry name" value="Papain-like_cys_pep_sf"/>
</dbReference>
<dbReference type="PIRSF" id="PIRSF005700">
    <property type="entry name" value="PepC"/>
    <property type="match status" value="1"/>
</dbReference>
<accession>A0A8B8A6F9</accession>
<keyword evidence="11" id="KW-1185">Reference proteome</keyword>
<evidence type="ECO:0000256" key="5">
    <source>
        <dbReference type="ARBA" id="ARBA00022490"/>
    </source>
</evidence>
<evidence type="ECO:0000256" key="2">
    <source>
        <dbReference type="ARBA" id="ARBA00004496"/>
    </source>
</evidence>
<comment type="similarity">
    <text evidence="9">Belongs to the peptidase C1 family.</text>
</comment>
<gene>
    <name evidence="12" type="primary">LOC111099156</name>
</gene>
<feature type="active site" evidence="10">
    <location>
        <position position="398"/>
    </location>
</feature>
<dbReference type="OrthoDB" id="2666448at2759"/>
<dbReference type="GeneID" id="111099156"/>
<dbReference type="GO" id="GO:0004197">
    <property type="term" value="F:cysteine-type endopeptidase activity"/>
    <property type="evidence" value="ECO:0007669"/>
    <property type="project" value="UniProtKB-EC"/>
</dbReference>
<dbReference type="InterPro" id="IPR004134">
    <property type="entry name" value="Peptidase_C1B"/>
</dbReference>
<evidence type="ECO:0000256" key="6">
    <source>
        <dbReference type="ARBA" id="ARBA00022670"/>
    </source>
</evidence>
<dbReference type="SUPFAM" id="SSF54001">
    <property type="entry name" value="Cysteine proteinases"/>
    <property type="match status" value="1"/>
</dbReference>
<evidence type="ECO:0000256" key="10">
    <source>
        <dbReference type="PIRSR" id="PIRSR005700-1"/>
    </source>
</evidence>
<comment type="subcellular location">
    <subcellularLocation>
        <location evidence="2 9">Cytoplasm</location>
    </subcellularLocation>
</comment>
<evidence type="ECO:0000256" key="7">
    <source>
        <dbReference type="ARBA" id="ARBA00022801"/>
    </source>
</evidence>
<evidence type="ECO:0000313" key="11">
    <source>
        <dbReference type="Proteomes" id="UP000694844"/>
    </source>
</evidence>
<dbReference type="InterPro" id="IPR000169">
    <property type="entry name" value="Pept_cys_AS"/>
</dbReference>